<feature type="non-terminal residue" evidence="1">
    <location>
        <position position="1"/>
    </location>
</feature>
<gene>
    <name evidence="1" type="primary">Vigan.07G010200</name>
    <name evidence="1" type="ORF">VIGAN_07010200</name>
</gene>
<dbReference type="AlphaFoldDB" id="A0A0S3SF78"/>
<evidence type="ECO:0000313" key="1">
    <source>
        <dbReference type="EMBL" id="BAT91501.1"/>
    </source>
</evidence>
<keyword evidence="2" id="KW-1185">Reference proteome</keyword>
<reference evidence="1 2" key="1">
    <citation type="journal article" date="2015" name="Sci. Rep.">
        <title>The power of single molecule real-time sequencing technology in the de novo assembly of a eukaryotic genome.</title>
        <authorList>
            <person name="Sakai H."/>
            <person name="Naito K."/>
            <person name="Ogiso-Tanaka E."/>
            <person name="Takahashi Y."/>
            <person name="Iseki K."/>
            <person name="Muto C."/>
            <person name="Satou K."/>
            <person name="Teruya K."/>
            <person name="Shiroma A."/>
            <person name="Shimoji M."/>
            <person name="Hirano T."/>
            <person name="Itoh T."/>
            <person name="Kaga A."/>
            <person name="Tomooka N."/>
        </authorList>
    </citation>
    <scope>NUCLEOTIDE SEQUENCE [LARGE SCALE GENOMIC DNA]</scope>
    <source>
        <strain evidence="2">cv. Shumari</strain>
    </source>
</reference>
<evidence type="ECO:0000313" key="2">
    <source>
        <dbReference type="Proteomes" id="UP000291084"/>
    </source>
</evidence>
<sequence length="69" mass="8254">PQNLISLHSFFFLLSSSFFDFFYICFLLSSIRFPFVPASCASIQLCLRFMKRSVKWSVVRSWFPLFRSR</sequence>
<accession>A0A0S3SF78</accession>
<dbReference type="EMBL" id="AP015040">
    <property type="protein sequence ID" value="BAT91501.1"/>
    <property type="molecule type" value="Genomic_DNA"/>
</dbReference>
<organism evidence="1 2">
    <name type="scientific">Vigna angularis var. angularis</name>
    <dbReference type="NCBI Taxonomy" id="157739"/>
    <lineage>
        <taxon>Eukaryota</taxon>
        <taxon>Viridiplantae</taxon>
        <taxon>Streptophyta</taxon>
        <taxon>Embryophyta</taxon>
        <taxon>Tracheophyta</taxon>
        <taxon>Spermatophyta</taxon>
        <taxon>Magnoliopsida</taxon>
        <taxon>eudicotyledons</taxon>
        <taxon>Gunneridae</taxon>
        <taxon>Pentapetalae</taxon>
        <taxon>rosids</taxon>
        <taxon>fabids</taxon>
        <taxon>Fabales</taxon>
        <taxon>Fabaceae</taxon>
        <taxon>Papilionoideae</taxon>
        <taxon>50 kb inversion clade</taxon>
        <taxon>NPAAA clade</taxon>
        <taxon>indigoferoid/millettioid clade</taxon>
        <taxon>Phaseoleae</taxon>
        <taxon>Vigna</taxon>
    </lineage>
</organism>
<proteinExistence type="predicted"/>
<name>A0A0S3SF78_PHAAN</name>
<dbReference type="Proteomes" id="UP000291084">
    <property type="component" value="Chromosome 7"/>
</dbReference>
<protein>
    <submittedName>
        <fullName evidence="1">Uncharacterized protein</fullName>
    </submittedName>
</protein>